<feature type="compositionally biased region" description="Low complexity" evidence="2">
    <location>
        <begin position="28"/>
        <end position="44"/>
    </location>
</feature>
<accession>A0A1I0HDE0</accession>
<dbReference type="SUPFAM" id="SSF53850">
    <property type="entry name" value="Periplasmic binding protein-like II"/>
    <property type="match status" value="1"/>
</dbReference>
<keyword evidence="5" id="KW-1185">Reference proteome</keyword>
<feature type="region of interest" description="Disordered" evidence="2">
    <location>
        <begin position="24"/>
        <end position="65"/>
    </location>
</feature>
<evidence type="ECO:0000256" key="2">
    <source>
        <dbReference type="SAM" id="MobiDB-lite"/>
    </source>
</evidence>
<evidence type="ECO:0000313" key="4">
    <source>
        <dbReference type="EMBL" id="SET81023.1"/>
    </source>
</evidence>
<feature type="chain" id="PRO_5038879386" evidence="3">
    <location>
        <begin position="22"/>
        <end position="403"/>
    </location>
</feature>
<proteinExistence type="predicted"/>
<evidence type="ECO:0000256" key="3">
    <source>
        <dbReference type="SAM" id="SignalP"/>
    </source>
</evidence>
<dbReference type="InterPro" id="IPR006059">
    <property type="entry name" value="SBP"/>
</dbReference>
<feature type="compositionally biased region" description="Basic and acidic residues" evidence="2">
    <location>
        <begin position="45"/>
        <end position="54"/>
    </location>
</feature>
<dbReference type="Pfam" id="PF13416">
    <property type="entry name" value="SBP_bac_8"/>
    <property type="match status" value="1"/>
</dbReference>
<feature type="signal peptide" evidence="3">
    <location>
        <begin position="1"/>
        <end position="21"/>
    </location>
</feature>
<dbReference type="EMBL" id="FOIM01000015">
    <property type="protein sequence ID" value="SET81023.1"/>
    <property type="molecule type" value="Genomic_DNA"/>
</dbReference>
<organism evidence="4 5">
    <name type="scientific">Enterocloster lavalensis</name>
    <dbReference type="NCBI Taxonomy" id="460384"/>
    <lineage>
        <taxon>Bacteria</taxon>
        <taxon>Bacillati</taxon>
        <taxon>Bacillota</taxon>
        <taxon>Clostridia</taxon>
        <taxon>Lachnospirales</taxon>
        <taxon>Lachnospiraceae</taxon>
        <taxon>Enterocloster</taxon>
    </lineage>
</organism>
<keyword evidence="1 3" id="KW-0732">Signal</keyword>
<dbReference type="PANTHER" id="PTHR30006">
    <property type="entry name" value="THIAMINE-BINDING PERIPLASMIC PROTEIN-RELATED"/>
    <property type="match status" value="1"/>
</dbReference>
<evidence type="ECO:0000256" key="1">
    <source>
        <dbReference type="ARBA" id="ARBA00022729"/>
    </source>
</evidence>
<dbReference type="Proteomes" id="UP000198508">
    <property type="component" value="Unassembled WGS sequence"/>
</dbReference>
<evidence type="ECO:0000313" key="5">
    <source>
        <dbReference type="Proteomes" id="UP000198508"/>
    </source>
</evidence>
<protein>
    <submittedName>
        <fullName evidence="4">Iron(III) transport system substrate-binding protein</fullName>
    </submittedName>
</protein>
<dbReference type="PROSITE" id="PS51257">
    <property type="entry name" value="PROKAR_LIPOPROTEIN"/>
    <property type="match status" value="1"/>
</dbReference>
<reference evidence="5" key="1">
    <citation type="submission" date="2016-10" db="EMBL/GenBank/DDBJ databases">
        <authorList>
            <person name="Varghese N."/>
            <person name="Submissions S."/>
        </authorList>
    </citation>
    <scope>NUCLEOTIDE SEQUENCE [LARGE SCALE GENOMIC DNA]</scope>
    <source>
        <strain evidence="5">NLAE-zl-G277</strain>
    </source>
</reference>
<name>A0A1I0HDE0_9FIRM</name>
<gene>
    <name evidence="4" type="ORF">SAMN05216313_11558</name>
</gene>
<dbReference type="STRING" id="460384.SAMN05216313_11558"/>
<dbReference type="RefSeq" id="WP_242956345.1">
    <property type="nucleotide sequence ID" value="NZ_CAJJSN010000075.1"/>
</dbReference>
<sequence length="403" mass="44346">MRKHSRALVALVLGSSMILGACSGGGQAASTEAPKAAETTAAPESKAEESKAEETSAEAQGGEMSHDELVEAAKKEGKLVVYSTTSRVSTAAENFEKLYGIKVETANLKDGELVEKISLEVGGGVNGADMVLCQDGARVYGELITPGYLVNYVPETLKDQIPEENQNPLVFQFVDKVFIFNSENSTDAPVTNIWQLTEPEWKDRVQFKNPNQEGVNSNFLTMLTSDEWSGKIADAYKEYYGKDIELTTENAGYEWMQAFFNNTVLGTSDSTIAENVGTKGQKDQLIGLFVLSKTRYVETKDLALATAPDMAPFSGFYYPIYAQLTSNAQNVNAAKLFIEYLMTAEGFEPWSSDVGSYSGNLQVPCNPADKDMTYWAPRLVREDPQYVYENRAQVEEFVNNLIN</sequence>
<dbReference type="Gene3D" id="3.40.190.10">
    <property type="entry name" value="Periplasmic binding protein-like II"/>
    <property type="match status" value="2"/>
</dbReference>
<dbReference type="AlphaFoldDB" id="A0A1I0HDE0"/>